<comment type="caution">
    <text evidence="4">The sequence shown here is derived from an EMBL/GenBank/DDBJ whole genome shotgun (WGS) entry which is preliminary data.</text>
</comment>
<proteinExistence type="predicted"/>
<organism evidence="4 5">
    <name type="scientific">Sphingobacterium pedocola</name>
    <dbReference type="NCBI Taxonomy" id="2082722"/>
    <lineage>
        <taxon>Bacteria</taxon>
        <taxon>Pseudomonadati</taxon>
        <taxon>Bacteroidota</taxon>
        <taxon>Sphingobacteriia</taxon>
        <taxon>Sphingobacteriales</taxon>
        <taxon>Sphingobacteriaceae</taxon>
        <taxon>Sphingobacterium</taxon>
    </lineage>
</organism>
<protein>
    <submittedName>
        <fullName evidence="4">DUF1343 domain-containing protein</fullName>
    </submittedName>
</protein>
<dbReference type="InterPro" id="IPR048502">
    <property type="entry name" value="NamZ_N"/>
</dbReference>
<evidence type="ECO:0000313" key="5">
    <source>
        <dbReference type="Proteomes" id="UP000618319"/>
    </source>
</evidence>
<feature type="chain" id="PRO_5047524903" evidence="1">
    <location>
        <begin position="23"/>
        <end position="396"/>
    </location>
</feature>
<reference evidence="4 5" key="1">
    <citation type="submission" date="2018-02" db="EMBL/GenBank/DDBJ databases">
        <title>Sphingobacterium KA21.</title>
        <authorList>
            <person name="Vasarhelyi B.M."/>
            <person name="Deshmukh S."/>
            <person name="Balint B."/>
            <person name="Kukolya J."/>
        </authorList>
    </citation>
    <scope>NUCLEOTIDE SEQUENCE [LARGE SCALE GENOMIC DNA]</scope>
    <source>
        <strain evidence="4 5">Ka21</strain>
    </source>
</reference>
<dbReference type="Pfam" id="PF20732">
    <property type="entry name" value="NamZ_C"/>
    <property type="match status" value="1"/>
</dbReference>
<dbReference type="Gene3D" id="3.90.1150.140">
    <property type="match status" value="1"/>
</dbReference>
<dbReference type="EMBL" id="PSKQ01000013">
    <property type="protein sequence ID" value="MBE8719667.1"/>
    <property type="molecule type" value="Genomic_DNA"/>
</dbReference>
<feature type="domain" description="Peptidoglycan beta-N-acetylmuramidase NamZ C-terminal" evidence="3">
    <location>
        <begin position="245"/>
        <end position="395"/>
    </location>
</feature>
<evidence type="ECO:0000259" key="3">
    <source>
        <dbReference type="Pfam" id="PF20732"/>
    </source>
</evidence>
<sequence>MMKTPFSILFCAIMLIATSAVGQIRTGAEQTSAYVSYLKGKRVGMVVNPTSRIGNKSIVDSLLGLGVNIVKVFGPEHGFRGDVGAGVKVSDAVDPLTGIQVVSLYGKTNKPTKAMLADVDVMVFDIQDIGVRYFTYIATMHRVMEACAEHGKELLILDRPNPNGYFVDGNILDMAFKSDIGMHPVPIVHGMTVGEYAQMINGEGWLANGIKCKIKVIPMANYSRDMEYLPPVNMSPNINTYQAILLYPSTCLFEGTILSEGRGTQFPFTVTGSPALKGIYSFSFTPVAIKGMSATPIYMGEECFGLDLRNVDPKKLRQSKSINLSWLIELYQKYPDQKVFFDKKQSKEIVPFEKLAGGNTLREQIEAGLTEDQIRKSWEPGLRQYNEMRKKYLIYR</sequence>
<accession>A0ABR9T3U6</accession>
<evidence type="ECO:0000313" key="4">
    <source>
        <dbReference type="EMBL" id="MBE8719667.1"/>
    </source>
</evidence>
<dbReference type="RefSeq" id="WP_196938632.1">
    <property type="nucleotide sequence ID" value="NZ_MU158689.1"/>
</dbReference>
<dbReference type="InterPro" id="IPR048503">
    <property type="entry name" value="NamZ_C"/>
</dbReference>
<dbReference type="PANTHER" id="PTHR42915">
    <property type="entry name" value="HYPOTHETICAL 460 KDA PROTEIN IN FEUA-SIGW INTERGENIC REGION [PRECURSOR]"/>
    <property type="match status" value="1"/>
</dbReference>
<dbReference type="Proteomes" id="UP000618319">
    <property type="component" value="Unassembled WGS sequence"/>
</dbReference>
<keyword evidence="5" id="KW-1185">Reference proteome</keyword>
<dbReference type="PIRSF" id="PIRSF016719">
    <property type="entry name" value="UCP016719"/>
    <property type="match status" value="1"/>
</dbReference>
<dbReference type="Pfam" id="PF07075">
    <property type="entry name" value="NamZ_N"/>
    <property type="match status" value="1"/>
</dbReference>
<dbReference type="PANTHER" id="PTHR42915:SF1">
    <property type="entry name" value="PEPTIDOGLYCAN BETA-N-ACETYLMURAMIDASE NAMZ"/>
    <property type="match status" value="1"/>
</dbReference>
<dbReference type="InterPro" id="IPR008302">
    <property type="entry name" value="NamZ"/>
</dbReference>
<name>A0ABR9T3U6_9SPHI</name>
<feature type="domain" description="Peptidoglycan beta-N-acetylmuramidase NamZ N-terminal" evidence="2">
    <location>
        <begin position="43"/>
        <end position="241"/>
    </location>
</feature>
<dbReference type="Gene3D" id="3.40.50.12170">
    <property type="entry name" value="Uncharacterised protein PF07075, DUF1343"/>
    <property type="match status" value="1"/>
</dbReference>
<evidence type="ECO:0000256" key="1">
    <source>
        <dbReference type="SAM" id="SignalP"/>
    </source>
</evidence>
<keyword evidence="1" id="KW-0732">Signal</keyword>
<feature type="signal peptide" evidence="1">
    <location>
        <begin position="1"/>
        <end position="22"/>
    </location>
</feature>
<gene>
    <name evidence="4" type="ORF">C4F40_02870</name>
</gene>
<evidence type="ECO:0000259" key="2">
    <source>
        <dbReference type="Pfam" id="PF07075"/>
    </source>
</evidence>